<evidence type="ECO:0000313" key="3">
    <source>
        <dbReference type="EMBL" id="HIW08246.1"/>
    </source>
</evidence>
<organism evidence="3 4">
    <name type="scientific">Candidatus Faecalibacterium intestinigallinarum</name>
    <dbReference type="NCBI Taxonomy" id="2838581"/>
    <lineage>
        <taxon>Bacteria</taxon>
        <taxon>Bacillati</taxon>
        <taxon>Bacillota</taxon>
        <taxon>Clostridia</taxon>
        <taxon>Eubacteriales</taxon>
        <taxon>Oscillospiraceae</taxon>
        <taxon>Faecalibacterium</taxon>
    </lineage>
</organism>
<dbReference type="Pfam" id="PF08543">
    <property type="entry name" value="Phos_pyr_kin"/>
    <property type="match status" value="1"/>
</dbReference>
<protein>
    <submittedName>
        <fullName evidence="3">Bifunctional hydroxymethylpyrimidine kinase/phosphomethylpyrimidine kinase</fullName>
        <ecNumber evidence="3">2.7.1.49</ecNumber>
        <ecNumber evidence="3">2.7.4.7</ecNumber>
    </submittedName>
</protein>
<dbReference type="EC" id="2.7.1.49" evidence="3"/>
<reference evidence="3" key="2">
    <citation type="submission" date="2021-04" db="EMBL/GenBank/DDBJ databases">
        <authorList>
            <person name="Gilroy R."/>
        </authorList>
    </citation>
    <scope>NUCLEOTIDE SEQUENCE</scope>
    <source>
        <strain evidence="3">ChiHcolR34-3080</strain>
    </source>
</reference>
<dbReference type="EC" id="2.7.4.7" evidence="3"/>
<comment type="caution">
    <text evidence="3">The sequence shown here is derived from an EMBL/GenBank/DDBJ whole genome shotgun (WGS) entry which is preliminary data.</text>
</comment>
<keyword evidence="3" id="KW-0418">Kinase</keyword>
<reference evidence="3" key="1">
    <citation type="journal article" date="2021" name="PeerJ">
        <title>Extensive microbial diversity within the chicken gut microbiome revealed by metagenomics and culture.</title>
        <authorList>
            <person name="Gilroy R."/>
            <person name="Ravi A."/>
            <person name="Getino M."/>
            <person name="Pursley I."/>
            <person name="Horton D.L."/>
            <person name="Alikhan N.F."/>
            <person name="Baker D."/>
            <person name="Gharbi K."/>
            <person name="Hall N."/>
            <person name="Watson M."/>
            <person name="Adriaenssens E.M."/>
            <person name="Foster-Nyarko E."/>
            <person name="Jarju S."/>
            <person name="Secka A."/>
            <person name="Antonio M."/>
            <person name="Oren A."/>
            <person name="Chaudhuri R.R."/>
            <person name="La Ragione R."/>
            <person name="Hildebrand F."/>
            <person name="Pallen M.J."/>
        </authorList>
    </citation>
    <scope>NUCLEOTIDE SEQUENCE</scope>
    <source>
        <strain evidence="3">ChiHcolR34-3080</strain>
    </source>
</reference>
<dbReference type="GO" id="GO:0005829">
    <property type="term" value="C:cytosol"/>
    <property type="evidence" value="ECO:0007669"/>
    <property type="project" value="TreeGrafter"/>
</dbReference>
<dbReference type="GO" id="GO:0009228">
    <property type="term" value="P:thiamine biosynthetic process"/>
    <property type="evidence" value="ECO:0007669"/>
    <property type="project" value="UniProtKB-KW"/>
</dbReference>
<name>A0A9D1QA32_9FIRM</name>
<accession>A0A9D1QA32</accession>
<evidence type="ECO:0000256" key="1">
    <source>
        <dbReference type="ARBA" id="ARBA00022977"/>
    </source>
</evidence>
<dbReference type="PANTHER" id="PTHR20858">
    <property type="entry name" value="PHOSPHOMETHYLPYRIMIDINE KINASE"/>
    <property type="match status" value="1"/>
</dbReference>
<dbReference type="PANTHER" id="PTHR20858:SF17">
    <property type="entry name" value="HYDROXYMETHYLPYRIMIDINE_PHOSPHOMETHYLPYRIMIDINE KINASE THI20-RELATED"/>
    <property type="match status" value="1"/>
</dbReference>
<evidence type="ECO:0000259" key="2">
    <source>
        <dbReference type="Pfam" id="PF08543"/>
    </source>
</evidence>
<dbReference type="Proteomes" id="UP000823933">
    <property type="component" value="Unassembled WGS sequence"/>
</dbReference>
<dbReference type="GO" id="GO:0008972">
    <property type="term" value="F:phosphomethylpyrimidine kinase activity"/>
    <property type="evidence" value="ECO:0007669"/>
    <property type="project" value="UniProtKB-EC"/>
</dbReference>
<dbReference type="SUPFAM" id="SSF53613">
    <property type="entry name" value="Ribokinase-like"/>
    <property type="match status" value="1"/>
</dbReference>
<dbReference type="Gene3D" id="3.40.1190.20">
    <property type="match status" value="1"/>
</dbReference>
<dbReference type="EMBL" id="DXHQ01000028">
    <property type="protein sequence ID" value="HIW08246.1"/>
    <property type="molecule type" value="Genomic_DNA"/>
</dbReference>
<dbReference type="InterPro" id="IPR013749">
    <property type="entry name" value="PM/HMP-P_kinase-1"/>
</dbReference>
<keyword evidence="1" id="KW-0784">Thiamine biosynthesis</keyword>
<dbReference type="AlphaFoldDB" id="A0A9D1QA32"/>
<evidence type="ECO:0000313" key="4">
    <source>
        <dbReference type="Proteomes" id="UP000823933"/>
    </source>
</evidence>
<feature type="domain" description="Pyridoxamine kinase/Phosphomethylpyrimidine kinase" evidence="2">
    <location>
        <begin position="44"/>
        <end position="224"/>
    </location>
</feature>
<sequence length="246" mass="25541">MGFQPVALPTVLLSAHTGGLGSPARLDCSGWCHEALAHYRTLGFAPDCIYTGYLGSEALTGLAAEAFRLWPDALKIVDPAVADNGRLYAGISPEALAGVRALVRQADVILPNLTEAKLLLGLDPAEPAQPVEEQEALALAAQLAADGRQALVTGLPMGRYIGCAGGGKEPFVVRHLRIGRSCHGTGDLFGAIVTGALLRGNALSAAADAAAGFVAQAIQNTPAAADERYGVWFEPLLPRLSPMPEI</sequence>
<gene>
    <name evidence="3" type="ORF">H9890_02445</name>
</gene>
<keyword evidence="3" id="KW-0808">Transferase</keyword>
<dbReference type="GO" id="GO:0008902">
    <property type="term" value="F:hydroxymethylpyrimidine kinase activity"/>
    <property type="evidence" value="ECO:0007669"/>
    <property type="project" value="UniProtKB-EC"/>
</dbReference>
<dbReference type="InterPro" id="IPR029056">
    <property type="entry name" value="Ribokinase-like"/>
</dbReference>
<proteinExistence type="predicted"/>